<accession>A0ABM4J0S2</accession>
<evidence type="ECO:0000256" key="1">
    <source>
        <dbReference type="SAM" id="MobiDB-lite"/>
    </source>
</evidence>
<proteinExistence type="predicted"/>
<dbReference type="RefSeq" id="XP_070333661.1">
    <property type="nucleotide sequence ID" value="XM_070477560.1"/>
</dbReference>
<gene>
    <name evidence="3" type="primary">LOC139038647</name>
</gene>
<feature type="compositionally biased region" description="Low complexity" evidence="1">
    <location>
        <begin position="49"/>
        <end position="88"/>
    </location>
</feature>
<feature type="region of interest" description="Disordered" evidence="1">
    <location>
        <begin position="1"/>
        <end position="110"/>
    </location>
</feature>
<dbReference type="GeneID" id="139038647"/>
<evidence type="ECO:0000313" key="3">
    <source>
        <dbReference type="RefSeq" id="XP_070333661.1"/>
    </source>
</evidence>
<keyword evidence="2" id="KW-1185">Reference proteome</keyword>
<sequence>MRAPGLGGRSPSARGAGAEKFSAPSFGRSGEKAAARIRQPPRPQPPPAAAAAASAPPSLWRRPPGRGTPARPRSPARGPRSLPPSTARSRPRAPPPAASRARALQDPGRRRNVIGQGWELAAAGNPVSPCGEAPKGRGMNSECIAATEKLHVVLRDKDDSPASVWHMHFQWENGSVPVLCLNFWRPRDISQLIYFQMTAERTKKLQTHSNGVRGISSE</sequence>
<reference evidence="3" key="2">
    <citation type="submission" date="2025-08" db="UniProtKB">
        <authorList>
            <consortium name="RefSeq"/>
        </authorList>
    </citation>
    <scope>IDENTIFICATION</scope>
    <source>
        <tissue evidence="3">Tongue muscle</tissue>
    </source>
</reference>
<reference evidence="2" key="1">
    <citation type="journal article" date="2022" name="J. Hered.">
        <title>A De Novo Chromosome-Level Genome Assembly of the White-Tailed Deer, Odocoileus Virginianus.</title>
        <authorList>
            <person name="London E.W."/>
            <person name="Roca A.L."/>
            <person name="Novakofski J.E."/>
            <person name="Mateus-Pinilla N.E."/>
        </authorList>
    </citation>
    <scope>NUCLEOTIDE SEQUENCE [LARGE SCALE GENOMIC DNA]</scope>
</reference>
<organism evidence="2 3">
    <name type="scientific">Odocoileus virginianus</name>
    <name type="common">White-tailed deer</name>
    <dbReference type="NCBI Taxonomy" id="9874"/>
    <lineage>
        <taxon>Eukaryota</taxon>
        <taxon>Metazoa</taxon>
        <taxon>Chordata</taxon>
        <taxon>Craniata</taxon>
        <taxon>Vertebrata</taxon>
        <taxon>Euteleostomi</taxon>
        <taxon>Mammalia</taxon>
        <taxon>Eutheria</taxon>
        <taxon>Laurasiatheria</taxon>
        <taxon>Artiodactyla</taxon>
        <taxon>Ruminantia</taxon>
        <taxon>Pecora</taxon>
        <taxon>Cervidae</taxon>
        <taxon>Odocoileinae</taxon>
        <taxon>Odocoileus</taxon>
    </lineage>
</organism>
<dbReference type="Proteomes" id="UP001652640">
    <property type="component" value="Chromosome 1"/>
</dbReference>
<evidence type="ECO:0000313" key="2">
    <source>
        <dbReference type="Proteomes" id="UP001652640"/>
    </source>
</evidence>
<protein>
    <submittedName>
        <fullName evidence="3">Atherin-like</fullName>
    </submittedName>
</protein>
<name>A0ABM4J0S2_ODOVR</name>